<proteinExistence type="predicted"/>
<feature type="non-terminal residue" evidence="3">
    <location>
        <position position="857"/>
    </location>
</feature>
<dbReference type="GO" id="GO:0004674">
    <property type="term" value="F:protein serine/threonine kinase activity"/>
    <property type="evidence" value="ECO:0007669"/>
    <property type="project" value="TreeGrafter"/>
</dbReference>
<accession>A0A9N9J2M9</accession>
<dbReference type="OrthoDB" id="544350at2759"/>
<dbReference type="InterPro" id="IPR011009">
    <property type="entry name" value="Kinase-like_dom_sf"/>
</dbReference>
<reference evidence="3" key="1">
    <citation type="submission" date="2021-06" db="EMBL/GenBank/DDBJ databases">
        <authorList>
            <person name="Kallberg Y."/>
            <person name="Tangrot J."/>
            <person name="Rosling A."/>
        </authorList>
    </citation>
    <scope>NUCLEOTIDE SEQUENCE</scope>
    <source>
        <strain evidence="3">FL966</strain>
    </source>
</reference>
<organism evidence="3 4">
    <name type="scientific">Cetraspora pellucida</name>
    <dbReference type="NCBI Taxonomy" id="1433469"/>
    <lineage>
        <taxon>Eukaryota</taxon>
        <taxon>Fungi</taxon>
        <taxon>Fungi incertae sedis</taxon>
        <taxon>Mucoromycota</taxon>
        <taxon>Glomeromycotina</taxon>
        <taxon>Glomeromycetes</taxon>
        <taxon>Diversisporales</taxon>
        <taxon>Gigasporaceae</taxon>
        <taxon>Cetraspora</taxon>
    </lineage>
</organism>
<feature type="coiled-coil region" evidence="1">
    <location>
        <begin position="556"/>
        <end position="609"/>
    </location>
</feature>
<evidence type="ECO:0000256" key="1">
    <source>
        <dbReference type="SAM" id="Coils"/>
    </source>
</evidence>
<dbReference type="InterPro" id="IPR000719">
    <property type="entry name" value="Prot_kinase_dom"/>
</dbReference>
<protein>
    <submittedName>
        <fullName evidence="3">17982_t:CDS:1</fullName>
    </submittedName>
</protein>
<evidence type="ECO:0000313" key="4">
    <source>
        <dbReference type="Proteomes" id="UP000789759"/>
    </source>
</evidence>
<dbReference type="InterPro" id="IPR051681">
    <property type="entry name" value="Ser/Thr_Kinases-Pseudokinases"/>
</dbReference>
<dbReference type="Proteomes" id="UP000789759">
    <property type="component" value="Unassembled WGS sequence"/>
</dbReference>
<evidence type="ECO:0000259" key="2">
    <source>
        <dbReference type="PROSITE" id="PS50011"/>
    </source>
</evidence>
<dbReference type="SUPFAM" id="SSF56112">
    <property type="entry name" value="Protein kinase-like (PK-like)"/>
    <property type="match status" value="1"/>
</dbReference>
<keyword evidence="4" id="KW-1185">Reference proteome</keyword>
<keyword evidence="1" id="KW-0175">Coiled coil</keyword>
<name>A0A9N9J2M9_9GLOM</name>
<dbReference type="Pfam" id="PF07714">
    <property type="entry name" value="PK_Tyr_Ser-Thr"/>
    <property type="match status" value="1"/>
</dbReference>
<dbReference type="AlphaFoldDB" id="A0A9N9J2M9"/>
<feature type="coiled-coil region" evidence="1">
    <location>
        <begin position="273"/>
        <end position="407"/>
    </location>
</feature>
<feature type="domain" description="Protein kinase" evidence="2">
    <location>
        <begin position="1"/>
        <end position="212"/>
    </location>
</feature>
<dbReference type="PROSITE" id="PS50011">
    <property type="entry name" value="PROTEIN_KINASE_DOM"/>
    <property type="match status" value="1"/>
</dbReference>
<evidence type="ECO:0000313" key="3">
    <source>
        <dbReference type="EMBL" id="CAG8761043.1"/>
    </source>
</evidence>
<dbReference type="GO" id="GO:0005524">
    <property type="term" value="F:ATP binding"/>
    <property type="evidence" value="ECO:0007669"/>
    <property type="project" value="InterPro"/>
</dbReference>
<dbReference type="InterPro" id="IPR001245">
    <property type="entry name" value="Ser-Thr/Tyr_kinase_cat_dom"/>
</dbReference>
<dbReference type="Gene3D" id="1.10.510.10">
    <property type="entry name" value="Transferase(Phosphotransferase) domain 1"/>
    <property type="match status" value="1"/>
</dbReference>
<sequence>LDNSKNINRELLEEGPKDDNYMIVMQYAKQGSLRNLLDRKYYDLNWQNKIVIIRSIAYGLREIHEAELVHTNLHSGNILCENLFDFYIADFCLCKPVSQYSSSEKIYGVLPYISPELLRASDRNVQIVYTQSSDIYSFGIIMSEIFNGYPPYYNIPYESDLKIRIIEGYRPEIKCKVPQLLLDLMNRCLDDEPQYRPTAKELVDILEQHRNNVNDENTELHKQVNYINVEAKFKLAQLDYQIQEDAGISKPICIMQEELEKRDREFVHNSESVGQLEEKSDSLEKTVSIMQEELEKKEKEFVNYLEKENQQERINNLEKTISNMQEELEKKEKKLFNYSEIVDQQEKKINNLEKSISNMQAELEKKEKKLVNYSEKENMQEKINDLKKTISNMQVELSENKKQLEEEKTIRKTLNRLHDELIQTCDKSDARIKILCNIEELEKLLKGEQSKEELLRGRIDLLQTDPDEISNELHEILNNIETMTNSKLGTERNLLNEILKFHGYKADNQSKQEHNKIAKIWGNLSGSSKIPKSDKNKINDKLGKFCSLIKLRKEAISQYEDKISNIKHQLAEKKKQEIDVRIKELRLNIEKVEIEKKERKKSLKKLIDKAKMKLKSKDLRHMLDEDFLKNQKNCYNIMNKIFSEYLTNDEIKAICREQEKIYLHIRLEIAKKLQECYDSIKHKEIKNKQRKIAIGGISNILGTFSIKTPGPNINSSQAIKESANAIIDYFEITYQNERGTEFQSYLEDDGNSIYSSFEEVYNSLIKTIKKHKSLSIIPQIIENLSVGSEITNLKSFKLRYNDTIFNINNDWEQRYFEPNEMKIKIDSLKKILETLSKELIAEESFKSNIENTLYQED</sequence>
<comment type="caution">
    <text evidence="3">The sequence shown here is derived from an EMBL/GenBank/DDBJ whole genome shotgun (WGS) entry which is preliminary data.</text>
</comment>
<dbReference type="PANTHER" id="PTHR44329">
    <property type="entry name" value="SERINE/THREONINE-PROTEIN KINASE TNNI3K-RELATED"/>
    <property type="match status" value="1"/>
</dbReference>
<gene>
    <name evidence="3" type="ORF">CPELLU_LOCUS15305</name>
</gene>
<dbReference type="EMBL" id="CAJVQA010019877">
    <property type="protein sequence ID" value="CAG8761043.1"/>
    <property type="molecule type" value="Genomic_DNA"/>
</dbReference>